<evidence type="ECO:0000313" key="2">
    <source>
        <dbReference type="Proteomes" id="UP000265431"/>
    </source>
</evidence>
<keyword evidence="2" id="KW-1185">Reference proteome</keyword>
<proteinExistence type="predicted"/>
<evidence type="ECO:0000313" key="1">
    <source>
        <dbReference type="EMBL" id="RIJ26269.1"/>
    </source>
</evidence>
<sequence length="71" mass="8105">MVQGGCNLVASDTRTFNHAKRDILIVRHLGQRRRVSLRQERIDEKAQEFEAVREKIGAAVARCANRSQSRT</sequence>
<name>A0A399R9T0_9PROT</name>
<protein>
    <submittedName>
        <fullName evidence="1">Uncharacterized protein</fullName>
    </submittedName>
</protein>
<organism evidence="1 2">
    <name type="scientific">Henriciella barbarensis</name>
    <dbReference type="NCBI Taxonomy" id="86342"/>
    <lineage>
        <taxon>Bacteria</taxon>
        <taxon>Pseudomonadati</taxon>
        <taxon>Pseudomonadota</taxon>
        <taxon>Alphaproteobacteria</taxon>
        <taxon>Hyphomonadales</taxon>
        <taxon>Hyphomonadaceae</taxon>
        <taxon>Henriciella</taxon>
    </lineage>
</organism>
<accession>A0A399R9T0</accession>
<dbReference type="Proteomes" id="UP000265431">
    <property type="component" value="Unassembled WGS sequence"/>
</dbReference>
<comment type="caution">
    <text evidence="1">The sequence shown here is derived from an EMBL/GenBank/DDBJ whole genome shotgun (WGS) entry which is preliminary data.</text>
</comment>
<reference evidence="1 2" key="1">
    <citation type="submission" date="2018-08" db="EMBL/GenBank/DDBJ databases">
        <title>Henriciella mobilis sp. nov., isolated from seawater.</title>
        <authorList>
            <person name="Cheng H."/>
            <person name="Wu Y.-H."/>
            <person name="Xu X.-W."/>
            <person name="Guo L.-L."/>
        </authorList>
    </citation>
    <scope>NUCLEOTIDE SEQUENCE [LARGE SCALE GENOMIC DNA]</scope>
    <source>
        <strain evidence="1 2">CCUG66934</strain>
    </source>
</reference>
<gene>
    <name evidence="1" type="ORF">D1224_01220</name>
</gene>
<dbReference type="AlphaFoldDB" id="A0A399R9T0"/>
<dbReference type="EMBL" id="QWGB01000003">
    <property type="protein sequence ID" value="RIJ26269.1"/>
    <property type="molecule type" value="Genomic_DNA"/>
</dbReference>